<dbReference type="NCBIfam" id="TIGR00254">
    <property type="entry name" value="GGDEF"/>
    <property type="match status" value="1"/>
</dbReference>
<proteinExistence type="predicted"/>
<dbReference type="InterPro" id="IPR043128">
    <property type="entry name" value="Rev_trsase/Diguanyl_cyclase"/>
</dbReference>
<dbReference type="Pfam" id="PF00990">
    <property type="entry name" value="GGDEF"/>
    <property type="match status" value="1"/>
</dbReference>
<evidence type="ECO:0000259" key="1">
    <source>
        <dbReference type="PROSITE" id="PS50883"/>
    </source>
</evidence>
<dbReference type="InterPro" id="IPR029787">
    <property type="entry name" value="Nucleotide_cyclase"/>
</dbReference>
<dbReference type="InterPro" id="IPR000160">
    <property type="entry name" value="GGDEF_dom"/>
</dbReference>
<feature type="domain" description="GGDEF" evidence="2">
    <location>
        <begin position="216"/>
        <end position="351"/>
    </location>
</feature>
<dbReference type="Gene3D" id="3.30.70.270">
    <property type="match status" value="1"/>
</dbReference>
<dbReference type="Gene3D" id="3.20.20.450">
    <property type="entry name" value="EAL domain"/>
    <property type="match status" value="1"/>
</dbReference>
<dbReference type="Pfam" id="PF00563">
    <property type="entry name" value="EAL"/>
    <property type="match status" value="1"/>
</dbReference>
<comment type="caution">
    <text evidence="3">The sequence shown here is derived from an EMBL/GenBank/DDBJ whole genome shotgun (WGS) entry which is preliminary data.</text>
</comment>
<name>A0A9X2CCP6_9GAMM</name>
<feature type="domain" description="EAL" evidence="1">
    <location>
        <begin position="359"/>
        <end position="611"/>
    </location>
</feature>
<dbReference type="PROSITE" id="PS50883">
    <property type="entry name" value="EAL"/>
    <property type="match status" value="1"/>
</dbReference>
<evidence type="ECO:0000259" key="2">
    <source>
        <dbReference type="PROSITE" id="PS50887"/>
    </source>
</evidence>
<dbReference type="SMART" id="SM00267">
    <property type="entry name" value="GGDEF"/>
    <property type="match status" value="1"/>
</dbReference>
<dbReference type="EMBL" id="JAKILJ010000005">
    <property type="protein sequence ID" value="MCL1104367.1"/>
    <property type="molecule type" value="Genomic_DNA"/>
</dbReference>
<dbReference type="AlphaFoldDB" id="A0A9X2CCP6"/>
<dbReference type="InterPro" id="IPR052155">
    <property type="entry name" value="Biofilm_reg_signaling"/>
</dbReference>
<reference evidence="3" key="1">
    <citation type="submission" date="2022-01" db="EMBL/GenBank/DDBJ databases">
        <title>Whole genome-based taxonomy of the Shewanellaceae.</title>
        <authorList>
            <person name="Martin-Rodriguez A.J."/>
        </authorList>
    </citation>
    <scope>NUCLEOTIDE SEQUENCE</scope>
    <source>
        <strain evidence="3">DSM 23803</strain>
    </source>
</reference>
<dbReference type="PANTHER" id="PTHR44757">
    <property type="entry name" value="DIGUANYLATE CYCLASE DGCP"/>
    <property type="match status" value="1"/>
</dbReference>
<dbReference type="InterPro" id="IPR001633">
    <property type="entry name" value="EAL_dom"/>
</dbReference>
<dbReference type="SUPFAM" id="SSF55073">
    <property type="entry name" value="Nucleotide cyclase"/>
    <property type="match status" value="1"/>
</dbReference>
<keyword evidence="4" id="KW-1185">Reference proteome</keyword>
<dbReference type="CDD" id="cd01949">
    <property type="entry name" value="GGDEF"/>
    <property type="match status" value="1"/>
</dbReference>
<dbReference type="RefSeq" id="WP_188924054.1">
    <property type="nucleotide sequence ID" value="NZ_BMQI01000006.1"/>
</dbReference>
<organism evidence="3 4">
    <name type="scientific">Shewanella algicola</name>
    <dbReference type="NCBI Taxonomy" id="640633"/>
    <lineage>
        <taxon>Bacteria</taxon>
        <taxon>Pseudomonadati</taxon>
        <taxon>Pseudomonadota</taxon>
        <taxon>Gammaproteobacteria</taxon>
        <taxon>Alteromonadales</taxon>
        <taxon>Shewanellaceae</taxon>
        <taxon>Shewanella</taxon>
    </lineage>
</organism>
<gene>
    <name evidence="3" type="ORF">L2749_03725</name>
</gene>
<dbReference type="CDD" id="cd01948">
    <property type="entry name" value="EAL"/>
    <property type="match status" value="1"/>
</dbReference>
<dbReference type="PROSITE" id="PS50887">
    <property type="entry name" value="GGDEF"/>
    <property type="match status" value="1"/>
</dbReference>
<dbReference type="SUPFAM" id="SSF141868">
    <property type="entry name" value="EAL domain-like"/>
    <property type="match status" value="1"/>
</dbReference>
<sequence>MPNSSINLATLELVSIQYEITRSLNANDDLRSLCRRYMETCIRRLSVKAAYLYMPTLVAGDLFSDSEVSHSDWGRVSMPSIAACYPEQISAINTIFNQVLAQPETEQVETQFIEHNGTFYQLFTLSKQAIFILERNESPLPPQVINAITPAVKDLFHACRASLQHSQVVNEVEKRKQAEQQLTYIAFHDELTGLPNRTRLINVLNQQIQLCGQHNNSGALLYIDLDNFRDINDSLGHQVGDDILCLLTQRLQGICIQGEVLGRFSGNAFVIVCPNQLMEQPYLDALLLNVHQCFDEHYLIGNRSIDVNASIGVTYFSAISRDAYTVYMQGDLAMSKAKVSTGTSSVFYQQDMEKQIRRRYLLDADMRTALAQNDFFMVAQPQVNQHGEIIGAELLIRWQHAELGFIPPDEFIAIAEKSGFIIPLGEWIFEQACVCITTLQHQPLKKQIKVAINVSAKQFYQPEFIQRVSALISKHKIKVSDIELELTESAMLEDIQLAVTKIDALKQIGFELSIDDFGTGYSSLSYLKHLPVDKIKIDKSFVSLIDKREDSRAIVEATMLIARTFKLGLIAEGVETAAEVTTLSNMGCNEFQGYYFHKPMAINDFISLLTT</sequence>
<accession>A0A9X2CCP6</accession>
<evidence type="ECO:0000313" key="4">
    <source>
        <dbReference type="Proteomes" id="UP001139408"/>
    </source>
</evidence>
<dbReference type="Proteomes" id="UP001139408">
    <property type="component" value="Unassembled WGS sequence"/>
</dbReference>
<evidence type="ECO:0000313" key="3">
    <source>
        <dbReference type="EMBL" id="MCL1104367.1"/>
    </source>
</evidence>
<dbReference type="InterPro" id="IPR035919">
    <property type="entry name" value="EAL_sf"/>
</dbReference>
<dbReference type="SMART" id="SM00052">
    <property type="entry name" value="EAL"/>
    <property type="match status" value="1"/>
</dbReference>
<protein>
    <submittedName>
        <fullName evidence="3">Bifunctional diguanylate cyclase/phosphodiesterase</fullName>
    </submittedName>
</protein>
<dbReference type="PANTHER" id="PTHR44757:SF2">
    <property type="entry name" value="BIOFILM ARCHITECTURE MAINTENANCE PROTEIN MBAA"/>
    <property type="match status" value="1"/>
</dbReference>